<reference evidence="4 5" key="1">
    <citation type="submission" date="2024-06" db="EMBL/GenBank/DDBJ databases">
        <title>Chitinophaga defluvii sp. nov., isolated from municipal sewage.</title>
        <authorList>
            <person name="Zhang L."/>
        </authorList>
    </citation>
    <scope>NUCLEOTIDE SEQUENCE [LARGE SCALE GENOMIC DNA]</scope>
    <source>
        <strain evidence="4 5">H8</strain>
    </source>
</reference>
<evidence type="ECO:0000256" key="1">
    <source>
        <dbReference type="ARBA" id="ARBA00022849"/>
    </source>
</evidence>
<feature type="domain" description="Phosphotyrosine protein phosphatase I" evidence="3">
    <location>
        <begin position="72"/>
        <end position="130"/>
    </location>
</feature>
<dbReference type="Pfam" id="PF01451">
    <property type="entry name" value="LMWPc"/>
    <property type="match status" value="1"/>
</dbReference>
<gene>
    <name evidence="4" type="ORF">ABR189_10600</name>
</gene>
<keyword evidence="1" id="KW-0059">Arsenical resistance</keyword>
<keyword evidence="5" id="KW-1185">Reference proteome</keyword>
<name>A0ABV2T5A3_9BACT</name>
<feature type="signal peptide" evidence="2">
    <location>
        <begin position="1"/>
        <end position="23"/>
    </location>
</feature>
<accession>A0ABV2T5A3</accession>
<protein>
    <recommendedName>
        <fullName evidence="3">Phosphotyrosine protein phosphatase I domain-containing protein</fullName>
    </recommendedName>
</protein>
<dbReference type="PANTHER" id="PTHR43428">
    <property type="entry name" value="ARSENATE REDUCTASE"/>
    <property type="match status" value="1"/>
</dbReference>
<evidence type="ECO:0000313" key="5">
    <source>
        <dbReference type="Proteomes" id="UP001549749"/>
    </source>
</evidence>
<dbReference type="InterPro" id="IPR036196">
    <property type="entry name" value="Ptyr_pPase_sf"/>
</dbReference>
<evidence type="ECO:0000313" key="4">
    <source>
        <dbReference type="EMBL" id="MET6997822.1"/>
    </source>
</evidence>
<keyword evidence="2" id="KW-0732">Signal</keyword>
<proteinExistence type="predicted"/>
<dbReference type="RefSeq" id="WP_354660457.1">
    <property type="nucleotide sequence ID" value="NZ_JBEXAC010000001.1"/>
</dbReference>
<organism evidence="4 5">
    <name type="scientific">Chitinophaga defluvii</name>
    <dbReference type="NCBI Taxonomy" id="3163343"/>
    <lineage>
        <taxon>Bacteria</taxon>
        <taxon>Pseudomonadati</taxon>
        <taxon>Bacteroidota</taxon>
        <taxon>Chitinophagia</taxon>
        <taxon>Chitinophagales</taxon>
        <taxon>Chitinophagaceae</taxon>
        <taxon>Chitinophaga</taxon>
    </lineage>
</organism>
<sequence>MKKFLYPLIVLLLSVIAFSFTPAAPGQPKMYPAIEKYFSSVSNVSIPEKHNLAIKHLESVITSSLGDKDVSIMFTCPDNSFRSQAAQILLQSLITANGIKRVNVVSAGNTTGQIDPRLIKLLTAAGYKVVSLPTIAANAPSGSTGYSVSFGDKFTPLVVYAKSATDAGVEKAGFYLFKTCDQQENGCSDLTGALHKDQLEYSNPATITEDKALQEEFNTIAKEMSYIVTECLK</sequence>
<dbReference type="InterPro" id="IPR023485">
    <property type="entry name" value="Ptyr_pPase"/>
</dbReference>
<dbReference type="Proteomes" id="UP001549749">
    <property type="component" value="Unassembled WGS sequence"/>
</dbReference>
<dbReference type="Gene3D" id="3.40.50.2300">
    <property type="match status" value="1"/>
</dbReference>
<comment type="caution">
    <text evidence="4">The sequence shown here is derived from an EMBL/GenBank/DDBJ whole genome shotgun (WGS) entry which is preliminary data.</text>
</comment>
<dbReference type="PANTHER" id="PTHR43428:SF1">
    <property type="entry name" value="ARSENATE REDUCTASE"/>
    <property type="match status" value="1"/>
</dbReference>
<evidence type="ECO:0000256" key="2">
    <source>
        <dbReference type="SAM" id="SignalP"/>
    </source>
</evidence>
<feature type="chain" id="PRO_5046829134" description="Phosphotyrosine protein phosphatase I domain-containing protein" evidence="2">
    <location>
        <begin position="24"/>
        <end position="233"/>
    </location>
</feature>
<dbReference type="EMBL" id="JBEXAC010000001">
    <property type="protein sequence ID" value="MET6997822.1"/>
    <property type="molecule type" value="Genomic_DNA"/>
</dbReference>
<evidence type="ECO:0000259" key="3">
    <source>
        <dbReference type="Pfam" id="PF01451"/>
    </source>
</evidence>
<dbReference type="SUPFAM" id="SSF52788">
    <property type="entry name" value="Phosphotyrosine protein phosphatases I"/>
    <property type="match status" value="1"/>
</dbReference>